<evidence type="ECO:0000313" key="1">
    <source>
        <dbReference type="EMBL" id="OXM83199.1"/>
    </source>
</evidence>
<sequence length="68" mass="7908">MKLQDGTFCDDNRFRCVWTRFTLLLMYDLEQGDAGESTCFFEGMGVFRPIEYIDKDTLIMVFGKASFS</sequence>
<evidence type="ECO:0000313" key="2">
    <source>
        <dbReference type="Proteomes" id="UP000215509"/>
    </source>
</evidence>
<gene>
    <name evidence="1" type="ORF">CF651_27085</name>
</gene>
<dbReference type="EMBL" id="NMQW01000050">
    <property type="protein sequence ID" value="OXM83199.1"/>
    <property type="molecule type" value="Genomic_DNA"/>
</dbReference>
<reference evidence="1 2" key="1">
    <citation type="submission" date="2017-07" db="EMBL/GenBank/DDBJ databases">
        <title>Genome sequencing and assembly of Paenibacillus rigui.</title>
        <authorList>
            <person name="Mayilraj S."/>
        </authorList>
    </citation>
    <scope>NUCLEOTIDE SEQUENCE [LARGE SCALE GENOMIC DNA]</scope>
    <source>
        <strain evidence="1 2">JCM 16352</strain>
    </source>
</reference>
<keyword evidence="2" id="KW-1185">Reference proteome</keyword>
<dbReference type="Proteomes" id="UP000215509">
    <property type="component" value="Unassembled WGS sequence"/>
</dbReference>
<name>A0A229UJX7_9BACL</name>
<comment type="caution">
    <text evidence="1">The sequence shown here is derived from an EMBL/GenBank/DDBJ whole genome shotgun (WGS) entry which is preliminary data.</text>
</comment>
<dbReference type="AlphaFoldDB" id="A0A229UJX7"/>
<protein>
    <submittedName>
        <fullName evidence="1">Uncharacterized protein</fullName>
    </submittedName>
</protein>
<proteinExistence type="predicted"/>
<accession>A0A229UJX7</accession>
<organism evidence="1 2">
    <name type="scientific">Paenibacillus rigui</name>
    <dbReference type="NCBI Taxonomy" id="554312"/>
    <lineage>
        <taxon>Bacteria</taxon>
        <taxon>Bacillati</taxon>
        <taxon>Bacillota</taxon>
        <taxon>Bacilli</taxon>
        <taxon>Bacillales</taxon>
        <taxon>Paenibacillaceae</taxon>
        <taxon>Paenibacillus</taxon>
    </lineage>
</organism>